<evidence type="ECO:0000256" key="1">
    <source>
        <dbReference type="SAM" id="MobiDB-lite"/>
    </source>
</evidence>
<accession>A0A5C6SYJ5</accession>
<protein>
    <submittedName>
        <fullName evidence="2">Uncharacterized protein</fullName>
    </submittedName>
</protein>
<evidence type="ECO:0000313" key="2">
    <source>
        <dbReference type="EMBL" id="TXC03129.1"/>
    </source>
</evidence>
<evidence type="ECO:0000313" key="3">
    <source>
        <dbReference type="Proteomes" id="UP000321331"/>
    </source>
</evidence>
<sequence length="86" mass="9264">MLNIAAAQQLFNVRFNLKYEVINILVSLHCVSMGNKKASKKTEPPGFASGPSAAARSSPATTSNSTTITSLLVSYMNQLEKLQVHP</sequence>
<comment type="caution">
    <text evidence="2">The sequence shown here is derived from an EMBL/GenBank/DDBJ whole genome shotgun (WGS) entry which is preliminary data.</text>
</comment>
<dbReference type="Proteomes" id="UP000321331">
    <property type="component" value="Unassembled WGS sequence"/>
</dbReference>
<proteinExistence type="predicted"/>
<dbReference type="AlphaFoldDB" id="A0A5C6SYJ5"/>
<organism evidence="2 3">
    <name type="scientific">Fusarium oxysporum f. sp. cubense</name>
    <dbReference type="NCBI Taxonomy" id="61366"/>
    <lineage>
        <taxon>Eukaryota</taxon>
        <taxon>Fungi</taxon>
        <taxon>Dikarya</taxon>
        <taxon>Ascomycota</taxon>
        <taxon>Pezizomycotina</taxon>
        <taxon>Sordariomycetes</taxon>
        <taxon>Hypocreomycetidae</taxon>
        <taxon>Hypocreales</taxon>
        <taxon>Nectriaceae</taxon>
        <taxon>Fusarium</taxon>
        <taxon>Fusarium oxysporum species complex</taxon>
    </lineage>
</organism>
<name>A0A5C6SYJ5_FUSOC</name>
<feature type="region of interest" description="Disordered" evidence="1">
    <location>
        <begin position="36"/>
        <end position="65"/>
    </location>
</feature>
<gene>
    <name evidence="2" type="ORF">FocTR4_00015383</name>
</gene>
<feature type="compositionally biased region" description="Low complexity" evidence="1">
    <location>
        <begin position="48"/>
        <end position="65"/>
    </location>
</feature>
<dbReference type="EMBL" id="VMNF01000008">
    <property type="protein sequence ID" value="TXC03129.1"/>
    <property type="molecule type" value="Genomic_DNA"/>
</dbReference>
<reference evidence="2 3" key="1">
    <citation type="submission" date="2019-07" db="EMBL/GenBank/DDBJ databases">
        <title>The First High-Quality Draft Genome Sequence of the Causal Agent of the Current Panama Disease Epidemic.</title>
        <authorList>
            <person name="Warmington R.J."/>
            <person name="Kay W."/>
            <person name="Jeffries A."/>
            <person name="Bebber D."/>
            <person name="Moore K."/>
            <person name="Studholme D.J."/>
        </authorList>
    </citation>
    <scope>NUCLEOTIDE SEQUENCE [LARGE SCALE GENOMIC DNA]</scope>
    <source>
        <strain evidence="2 3">TR4</strain>
    </source>
</reference>